<evidence type="ECO:0000313" key="4">
    <source>
        <dbReference type="Proteomes" id="UP000186817"/>
    </source>
</evidence>
<proteinExistence type="predicted"/>
<feature type="transmembrane region" description="Helical" evidence="2">
    <location>
        <begin position="1313"/>
        <end position="1335"/>
    </location>
</feature>
<keyword evidence="2" id="KW-0472">Membrane</keyword>
<feature type="compositionally biased region" description="Basic and acidic residues" evidence="1">
    <location>
        <begin position="351"/>
        <end position="364"/>
    </location>
</feature>
<reference evidence="3 4" key="1">
    <citation type="submission" date="2016-02" db="EMBL/GenBank/DDBJ databases">
        <title>Genome analysis of coral dinoflagellate symbionts highlights evolutionary adaptations to a symbiotic lifestyle.</title>
        <authorList>
            <person name="Aranda M."/>
            <person name="Li Y."/>
            <person name="Liew Y.J."/>
            <person name="Baumgarten S."/>
            <person name="Simakov O."/>
            <person name="Wilson M."/>
            <person name="Piel J."/>
            <person name="Ashoor H."/>
            <person name="Bougouffa S."/>
            <person name="Bajic V.B."/>
            <person name="Ryu T."/>
            <person name="Ravasi T."/>
            <person name="Bayer T."/>
            <person name="Micklem G."/>
            <person name="Kim H."/>
            <person name="Bhak J."/>
            <person name="Lajeunesse T.C."/>
            <person name="Voolstra C.R."/>
        </authorList>
    </citation>
    <scope>NUCLEOTIDE SEQUENCE [LARGE SCALE GENOMIC DNA]</scope>
    <source>
        <strain evidence="3 4">CCMP2467</strain>
    </source>
</reference>
<feature type="transmembrane region" description="Helical" evidence="2">
    <location>
        <begin position="1281"/>
        <end position="1301"/>
    </location>
</feature>
<keyword evidence="2" id="KW-0812">Transmembrane</keyword>
<gene>
    <name evidence="3" type="ORF">AK812_SmicGene31662</name>
</gene>
<name>A0A1Q9CW76_SYMMI</name>
<evidence type="ECO:0000256" key="2">
    <source>
        <dbReference type="SAM" id="Phobius"/>
    </source>
</evidence>
<organism evidence="3 4">
    <name type="scientific">Symbiodinium microadriaticum</name>
    <name type="common">Dinoflagellate</name>
    <name type="synonym">Zooxanthella microadriatica</name>
    <dbReference type="NCBI Taxonomy" id="2951"/>
    <lineage>
        <taxon>Eukaryota</taxon>
        <taxon>Sar</taxon>
        <taxon>Alveolata</taxon>
        <taxon>Dinophyceae</taxon>
        <taxon>Suessiales</taxon>
        <taxon>Symbiodiniaceae</taxon>
        <taxon>Symbiodinium</taxon>
    </lineage>
</organism>
<evidence type="ECO:0000313" key="3">
    <source>
        <dbReference type="EMBL" id="OLP87145.1"/>
    </source>
</evidence>
<dbReference type="EMBL" id="LSRX01000877">
    <property type="protein sequence ID" value="OLP87145.1"/>
    <property type="molecule type" value="Genomic_DNA"/>
</dbReference>
<feature type="region of interest" description="Disordered" evidence="1">
    <location>
        <begin position="345"/>
        <end position="369"/>
    </location>
</feature>
<feature type="transmembrane region" description="Helical" evidence="2">
    <location>
        <begin position="1241"/>
        <end position="1269"/>
    </location>
</feature>
<accession>A0A1Q9CW76</accession>
<sequence length="1340" mass="148534">MATPEQIFDDLAQRFKLEAPVTEQIVKLGITTLSEFRFYCQDDSELQASFFTPVESNLSNARLQKARLRQAWAAVCQAESAREDKGSAATVSLDEEDLLPASQLSNIKEMFWRRYRIVMPPDNTPSDRWVSKAQRALTKRSMDVVDVWDVRSIFNQRTSTAKRRRVAGSVLYIAEQGDEDDATASEQTWFTYLQQLRVYLYSLALPGAAAVDPAPTGKETPENSVEHVQVPLDVLLKYLYRCEKLALQLPERARLQHIQSLDRAERGEWAQRFANSAATLGQCVLAVYRERDAHWLAPAFTGREMPPLPPASRRVSTEVPPNEDPRSGQLAKQFRDGTRLCDAYQQGRCPKQGENESEDARGRGSEAQSAPLRGAWSDFKYFACVFLAARRKFQIIRHNLASMQMLPFHQCGHLHDPHEWSPGAHDSGISCPSADEAEYSASLCFTLVVAASHWAVDKGYAVLRIQRLPPVQVSGDWRGLVKLPPKTFREDAMGLMASHVGLMPSADSALRVQVQDVWQRGEPRILLAAMAGLQIPGSVAYPISQSSIVSAAQSLVQGSSRLSLRWPYIEDLVNSPHFTAFGDWLRERGLPDAGVLGPRALGSACVMAQRASAADQGAVASKRHALPPVVPYGQTADSHFRCALDVQLHGCPLDWEAVVDHDVQFAAASMATDLARLRRIRADAMALLKELAVRLWPVSQQLHAVQHPDVHSVNPRVHLALFAVCVVLLAWPDTSLVQGLLEGFPAVGYQEPCGVWQSKPARFCTLQDALSEGKRDAEAVVSSLRPSEDDQVVWEAGEKDEKAGFCHPSVGWQELTAAGRLFRVIRRFVVTQASGKKRVIDDALAGRQSEFSSDANKLQFCSAIQPCLHAQALAAELARQGKCCAEWPDTLATAGEDLPDAYRKIPMRPDHAWACVDWSSLATETQLYVEELFELFGFPFSTEKRQEPAAAGDFLGLMHDFSQLQQGTVRVWVRERLVEKIGDIIREAQETDTLKPGQASKLYGCVTFLDQGVFGRVARAGLTAIKDRQYASRGHARLTDELRSAFDTIRAVLDMRPQRLVRVLPQLGSRVLAASDAAQDACRIGSGGFLVVTPKKERLGAVVPVDDAVFHLWDEQETKIAQLELLMVLQGLLTFPSQFQGSSGVWYVDNIAALMALVRGRSDSPELDHMAQTVHILLFHLRCYLYFEWVPSGSNWADGISRDGFEDRWWRYAVILYLVAFSRILDGLCSAMPTLQVQADMMLALATALEVVVESLALPVSLSIVGYFICYTPTSPLRELIRLLVLTAVSLSILMIAGGLMDQVIHPNSDGPAAQATVLMFLLILEVSTVAHFYICPCCR</sequence>
<dbReference type="Proteomes" id="UP000186817">
    <property type="component" value="Unassembled WGS sequence"/>
</dbReference>
<dbReference type="OrthoDB" id="420502at2759"/>
<keyword evidence="2" id="KW-1133">Transmembrane helix</keyword>
<feature type="region of interest" description="Disordered" evidence="1">
    <location>
        <begin position="306"/>
        <end position="332"/>
    </location>
</feature>
<protein>
    <submittedName>
        <fullName evidence="3">Uncharacterized protein</fullName>
    </submittedName>
</protein>
<keyword evidence="4" id="KW-1185">Reference proteome</keyword>
<evidence type="ECO:0000256" key="1">
    <source>
        <dbReference type="SAM" id="MobiDB-lite"/>
    </source>
</evidence>
<comment type="caution">
    <text evidence="3">The sequence shown here is derived from an EMBL/GenBank/DDBJ whole genome shotgun (WGS) entry which is preliminary data.</text>
</comment>